<gene>
    <name evidence="1" type="ORF">J2S08_004407</name>
</gene>
<reference evidence="1 2" key="1">
    <citation type="submission" date="2023-07" db="EMBL/GenBank/DDBJ databases">
        <title>Genomic Encyclopedia of Type Strains, Phase IV (KMG-IV): sequencing the most valuable type-strain genomes for metagenomic binning, comparative biology and taxonomic classification.</title>
        <authorList>
            <person name="Goeker M."/>
        </authorList>
    </citation>
    <scope>NUCLEOTIDE SEQUENCE [LARGE SCALE GENOMIC DNA]</scope>
    <source>
        <strain evidence="1 2">DSM 23837</strain>
    </source>
</reference>
<keyword evidence="2" id="KW-1185">Reference proteome</keyword>
<evidence type="ECO:0008006" key="3">
    <source>
        <dbReference type="Google" id="ProtNLM"/>
    </source>
</evidence>
<dbReference type="RefSeq" id="WP_307233383.1">
    <property type="nucleotide sequence ID" value="NZ_JAUSTT010000048.1"/>
</dbReference>
<evidence type="ECO:0000313" key="1">
    <source>
        <dbReference type="EMBL" id="MDQ0178500.1"/>
    </source>
</evidence>
<proteinExistence type="predicted"/>
<comment type="caution">
    <text evidence="1">The sequence shown here is derived from an EMBL/GenBank/DDBJ whole genome shotgun (WGS) entry which is preliminary data.</text>
</comment>
<accession>A0ABT9X0K7</accession>
<sequence length="112" mass="12985">MIPRTLKVAGVDYDIRVVDEIENNRNNMGVTLHQKSVIQIKRNMSEDKQEQAFIHELLHACFYEAGYKEFTEDMINRVGTILHQVLRDNDILLKNDLMLGGCEKRLLGAREI</sequence>
<name>A0ABT9X0K7_9BACI</name>
<protein>
    <recommendedName>
        <fullName evidence="3">ImmA/IrrE family metallo-endopeptidase</fullName>
    </recommendedName>
</protein>
<evidence type="ECO:0000313" key="2">
    <source>
        <dbReference type="Proteomes" id="UP001223586"/>
    </source>
</evidence>
<organism evidence="1 2">
    <name type="scientific">Bacillus chungangensis</name>
    <dbReference type="NCBI Taxonomy" id="587633"/>
    <lineage>
        <taxon>Bacteria</taxon>
        <taxon>Bacillati</taxon>
        <taxon>Bacillota</taxon>
        <taxon>Bacilli</taxon>
        <taxon>Bacillales</taxon>
        <taxon>Bacillaceae</taxon>
        <taxon>Bacillus</taxon>
    </lineage>
</organism>
<dbReference type="EMBL" id="JAUSTT010000048">
    <property type="protein sequence ID" value="MDQ0178500.1"/>
    <property type="molecule type" value="Genomic_DNA"/>
</dbReference>
<dbReference type="Proteomes" id="UP001223586">
    <property type="component" value="Unassembled WGS sequence"/>
</dbReference>